<dbReference type="EMBL" id="JAAITQ010000025">
    <property type="protein sequence ID" value="NSE17173.1"/>
    <property type="molecule type" value="Genomic_DNA"/>
</dbReference>
<evidence type="ECO:0000313" key="2">
    <source>
        <dbReference type="EMBL" id="NSE17173.1"/>
    </source>
</evidence>
<organism evidence="2 3">
    <name type="scientific">Fusicatenibacter saccharivorans</name>
    <dbReference type="NCBI Taxonomy" id="1150298"/>
    <lineage>
        <taxon>Bacteria</taxon>
        <taxon>Bacillati</taxon>
        <taxon>Bacillota</taxon>
        <taxon>Clostridia</taxon>
        <taxon>Lachnospirales</taxon>
        <taxon>Lachnospiraceae</taxon>
        <taxon>Fusicatenibacter</taxon>
    </lineage>
</organism>
<evidence type="ECO:0000313" key="3">
    <source>
        <dbReference type="Proteomes" id="UP000768180"/>
    </source>
</evidence>
<proteinExistence type="predicted"/>
<protein>
    <recommendedName>
        <fullName evidence="1">Calcineurin-like phosphoesterase domain-containing protein</fullName>
    </recommendedName>
</protein>
<name>A0ABX2GFT1_9FIRM</name>
<evidence type="ECO:0000259" key="1">
    <source>
        <dbReference type="Pfam" id="PF00149"/>
    </source>
</evidence>
<accession>A0ABX2GFT1</accession>
<dbReference type="Pfam" id="PF00149">
    <property type="entry name" value="Metallophos"/>
    <property type="match status" value="1"/>
</dbReference>
<dbReference type="Gene3D" id="3.60.21.10">
    <property type="match status" value="1"/>
</dbReference>
<comment type="caution">
    <text evidence="2">The sequence shown here is derived from an EMBL/GenBank/DDBJ whole genome shotgun (WGS) entry which is preliminary data.</text>
</comment>
<feature type="domain" description="Calcineurin-like phosphoesterase" evidence="1">
    <location>
        <begin position="4"/>
        <end position="95"/>
    </location>
</feature>
<gene>
    <name evidence="2" type="ORF">G5B05_12320</name>
</gene>
<dbReference type="PANTHER" id="PTHR42850">
    <property type="entry name" value="METALLOPHOSPHOESTERASE"/>
    <property type="match status" value="1"/>
</dbReference>
<reference evidence="2 3" key="1">
    <citation type="journal article" date="2020" name="Cell Host Microbe">
        <title>Functional and Genomic Variation between Human-Derived Isolates of Lachnospiraceae Reveals Inter- and Intra-Species Diversity.</title>
        <authorList>
            <person name="Sorbara M.T."/>
            <person name="Littmann E.R."/>
            <person name="Fontana E."/>
            <person name="Moody T.U."/>
            <person name="Kohout C.E."/>
            <person name="Gjonbalaj M."/>
            <person name="Eaton V."/>
            <person name="Seok R."/>
            <person name="Leiner I.M."/>
            <person name="Pamer E.G."/>
        </authorList>
    </citation>
    <scope>NUCLEOTIDE SEQUENCE [LARGE SCALE GENOMIC DNA]</scope>
    <source>
        <strain evidence="2 3">MSK.14.54</strain>
    </source>
</reference>
<dbReference type="PANTHER" id="PTHR42850:SF4">
    <property type="entry name" value="ZINC-DEPENDENT ENDOPOLYPHOSPHATASE"/>
    <property type="match status" value="1"/>
</dbReference>
<dbReference type="InterPro" id="IPR004843">
    <property type="entry name" value="Calcineurin-like_PHP"/>
</dbReference>
<dbReference type="InterPro" id="IPR050126">
    <property type="entry name" value="Ap4A_hydrolase"/>
</dbReference>
<dbReference type="SUPFAM" id="SSF56300">
    <property type="entry name" value="Metallo-dependent phosphatases"/>
    <property type="match status" value="1"/>
</dbReference>
<sequence length="218" mass="25664">MHYIITDIHNDNRRFTELLQKINLTEKDHLYLLGDLFDRCEDHADPVGVYFQMLGLGEQCTVIRGNHDHWLANYIFRYYGREEKDRALLQPYPYNSFQMLRERLTEVDLKQMAERILSWPVQLEIEVDGQPYLLAHACTAESGKWKLDQYHLMGDLWYKVFLHEGVSGYISICGHRNTEDGRIWKNKKGNVYLCDCGCGFEHGRLGCLCLETKETFYA</sequence>
<dbReference type="Proteomes" id="UP000768180">
    <property type="component" value="Unassembled WGS sequence"/>
</dbReference>
<keyword evidence="3" id="KW-1185">Reference proteome</keyword>
<dbReference type="RefSeq" id="WP_173830186.1">
    <property type="nucleotide sequence ID" value="NZ_JAAITQ010000025.1"/>
</dbReference>
<dbReference type="InterPro" id="IPR029052">
    <property type="entry name" value="Metallo-depent_PP-like"/>
</dbReference>